<gene>
    <name evidence="6" type="ORF">BON30_14135</name>
</gene>
<dbReference type="Gene3D" id="1.20.1540.10">
    <property type="entry name" value="Rhomboid-like"/>
    <property type="match status" value="1"/>
</dbReference>
<sequence>MRPMRSFGGGGFGFMGVESMAAKLAIGLVAGSVLSLLLRPAGDLLLLSPEGVLSQLWLWQPFTYGFIERSPLGIIFGAMILYSIGGGLEMSWGPRRLLAVVWGGSVLAGLLTVAVSLFTRLPMGYTGGGVMTTLVWVTYGLSIGRAQSNFWGIPITGNVLAGIGAGFVLLNGLTAGWVSQIPELFALVIAFVASRGFNPRHLWLRVQHWRLQRQLRGRSRHLRVISEERPNDRYLN</sequence>
<dbReference type="InterPro" id="IPR013861">
    <property type="entry name" value="TMEM115/Pdh1/Rbl19"/>
</dbReference>
<feature type="transmembrane region" description="Helical" evidence="5">
    <location>
        <begin position="62"/>
        <end position="85"/>
    </location>
</feature>
<evidence type="ECO:0000256" key="4">
    <source>
        <dbReference type="ARBA" id="ARBA00023136"/>
    </source>
</evidence>
<evidence type="ECO:0000256" key="1">
    <source>
        <dbReference type="ARBA" id="ARBA00004141"/>
    </source>
</evidence>
<dbReference type="SMART" id="SM01160">
    <property type="entry name" value="DUF1751"/>
    <property type="match status" value="1"/>
</dbReference>
<keyword evidence="2 5" id="KW-0812">Transmembrane</keyword>
<feature type="transmembrane region" description="Helical" evidence="5">
    <location>
        <begin position="124"/>
        <end position="143"/>
    </location>
</feature>
<dbReference type="InterPro" id="IPR035952">
    <property type="entry name" value="Rhomboid-like_sf"/>
</dbReference>
<feature type="transmembrane region" description="Helical" evidence="5">
    <location>
        <begin position="97"/>
        <end position="118"/>
    </location>
</feature>
<evidence type="ECO:0000256" key="3">
    <source>
        <dbReference type="ARBA" id="ARBA00022989"/>
    </source>
</evidence>
<proteinExistence type="predicted"/>
<name>A0A1L9BE68_9BACT</name>
<dbReference type="GO" id="GO:0016020">
    <property type="term" value="C:membrane"/>
    <property type="evidence" value="ECO:0007669"/>
    <property type="project" value="UniProtKB-SubCell"/>
</dbReference>
<dbReference type="EMBL" id="MPIN01000003">
    <property type="protein sequence ID" value="OJH40557.1"/>
    <property type="molecule type" value="Genomic_DNA"/>
</dbReference>
<dbReference type="SUPFAM" id="SSF144091">
    <property type="entry name" value="Rhomboid-like"/>
    <property type="match status" value="1"/>
</dbReference>
<comment type="caution">
    <text evidence="6">The sequence shown here is derived from an EMBL/GenBank/DDBJ whole genome shotgun (WGS) entry which is preliminary data.</text>
</comment>
<dbReference type="STRING" id="83449.BON30_14135"/>
<protein>
    <recommendedName>
        <fullName evidence="8">Rhomboid family intramembrane serine protease</fullName>
    </recommendedName>
</protein>
<organism evidence="6 7">
    <name type="scientific">Cystobacter ferrugineus</name>
    <dbReference type="NCBI Taxonomy" id="83449"/>
    <lineage>
        <taxon>Bacteria</taxon>
        <taxon>Pseudomonadati</taxon>
        <taxon>Myxococcota</taxon>
        <taxon>Myxococcia</taxon>
        <taxon>Myxococcales</taxon>
        <taxon>Cystobacterineae</taxon>
        <taxon>Archangiaceae</taxon>
        <taxon>Cystobacter</taxon>
    </lineage>
</organism>
<evidence type="ECO:0000256" key="2">
    <source>
        <dbReference type="ARBA" id="ARBA00022692"/>
    </source>
</evidence>
<accession>A0A1L9BE68</accession>
<evidence type="ECO:0000313" key="7">
    <source>
        <dbReference type="Proteomes" id="UP000182229"/>
    </source>
</evidence>
<dbReference type="AlphaFoldDB" id="A0A1L9BE68"/>
<keyword evidence="7" id="KW-1185">Reference proteome</keyword>
<feature type="transmembrane region" description="Helical" evidence="5">
    <location>
        <begin position="155"/>
        <end position="178"/>
    </location>
</feature>
<dbReference type="GO" id="GO:0006890">
    <property type="term" value="P:retrograde vesicle-mediated transport, Golgi to endoplasmic reticulum"/>
    <property type="evidence" value="ECO:0007669"/>
    <property type="project" value="InterPro"/>
</dbReference>
<evidence type="ECO:0000313" key="6">
    <source>
        <dbReference type="EMBL" id="OJH40557.1"/>
    </source>
</evidence>
<keyword evidence="3 5" id="KW-1133">Transmembrane helix</keyword>
<dbReference type="Proteomes" id="UP000182229">
    <property type="component" value="Unassembled WGS sequence"/>
</dbReference>
<reference evidence="7" key="1">
    <citation type="submission" date="2016-11" db="EMBL/GenBank/DDBJ databases">
        <authorList>
            <person name="Shukria A."/>
            <person name="Stevens D.C."/>
        </authorList>
    </citation>
    <scope>NUCLEOTIDE SEQUENCE [LARGE SCALE GENOMIC DNA]</scope>
    <source>
        <strain evidence="7">Cbfe23</strain>
    </source>
</reference>
<evidence type="ECO:0000256" key="5">
    <source>
        <dbReference type="SAM" id="Phobius"/>
    </source>
</evidence>
<comment type="subcellular location">
    <subcellularLocation>
        <location evidence="1">Membrane</location>
        <topology evidence="1">Multi-pass membrane protein</topology>
    </subcellularLocation>
</comment>
<reference evidence="6 7" key="2">
    <citation type="submission" date="2016-12" db="EMBL/GenBank/DDBJ databases">
        <title>Draft Genome Sequence of Cystobacter ferrugineus Strain Cbfe23.</title>
        <authorList>
            <person name="Akbar S."/>
            <person name="Dowd S.E."/>
            <person name="Stevens D.C."/>
        </authorList>
    </citation>
    <scope>NUCLEOTIDE SEQUENCE [LARGE SCALE GENOMIC DNA]</scope>
    <source>
        <strain evidence="6 7">Cbfe23</strain>
    </source>
</reference>
<dbReference type="Pfam" id="PF08551">
    <property type="entry name" value="DUF1751"/>
    <property type="match status" value="1"/>
</dbReference>
<evidence type="ECO:0008006" key="8">
    <source>
        <dbReference type="Google" id="ProtNLM"/>
    </source>
</evidence>
<keyword evidence="4 5" id="KW-0472">Membrane</keyword>
<feature type="transmembrane region" description="Helical" evidence="5">
    <location>
        <begin position="184"/>
        <end position="203"/>
    </location>
</feature>
<dbReference type="OrthoDB" id="5511794at2"/>